<accession>A0ABR2M883</accession>
<dbReference type="SUPFAM" id="SSF54160">
    <property type="entry name" value="Chromo domain-like"/>
    <property type="match status" value="1"/>
</dbReference>
<name>A0ABR2M883_9ASPA</name>
<evidence type="ECO:0000256" key="1">
    <source>
        <dbReference type="SAM" id="MobiDB-lite"/>
    </source>
</evidence>
<evidence type="ECO:0008006" key="4">
    <source>
        <dbReference type="Google" id="ProtNLM"/>
    </source>
</evidence>
<reference evidence="2 3" key="1">
    <citation type="journal article" date="2022" name="Nat. Plants">
        <title>Genomes of leafy and leafless Platanthera orchids illuminate the evolution of mycoheterotrophy.</title>
        <authorList>
            <person name="Li M.H."/>
            <person name="Liu K.W."/>
            <person name="Li Z."/>
            <person name="Lu H.C."/>
            <person name="Ye Q.L."/>
            <person name="Zhang D."/>
            <person name="Wang J.Y."/>
            <person name="Li Y.F."/>
            <person name="Zhong Z.M."/>
            <person name="Liu X."/>
            <person name="Yu X."/>
            <person name="Liu D.K."/>
            <person name="Tu X.D."/>
            <person name="Liu B."/>
            <person name="Hao Y."/>
            <person name="Liao X.Y."/>
            <person name="Jiang Y.T."/>
            <person name="Sun W.H."/>
            <person name="Chen J."/>
            <person name="Chen Y.Q."/>
            <person name="Ai Y."/>
            <person name="Zhai J.W."/>
            <person name="Wu S.S."/>
            <person name="Zhou Z."/>
            <person name="Hsiao Y.Y."/>
            <person name="Wu W.L."/>
            <person name="Chen Y.Y."/>
            <person name="Lin Y.F."/>
            <person name="Hsu J.L."/>
            <person name="Li C.Y."/>
            <person name="Wang Z.W."/>
            <person name="Zhao X."/>
            <person name="Zhong W.Y."/>
            <person name="Ma X.K."/>
            <person name="Ma L."/>
            <person name="Huang J."/>
            <person name="Chen G.Z."/>
            <person name="Huang M.Z."/>
            <person name="Huang L."/>
            <person name="Peng D.H."/>
            <person name="Luo Y.B."/>
            <person name="Zou S.Q."/>
            <person name="Chen S.P."/>
            <person name="Lan S."/>
            <person name="Tsai W.C."/>
            <person name="Van de Peer Y."/>
            <person name="Liu Z.J."/>
        </authorList>
    </citation>
    <scope>NUCLEOTIDE SEQUENCE [LARGE SCALE GENOMIC DNA]</scope>
    <source>
        <tissue evidence="2">Flower</tissue>
    </source>
</reference>
<protein>
    <recommendedName>
        <fullName evidence="4">Chromo domain-containing protein</fullName>
    </recommendedName>
</protein>
<organism evidence="2 3">
    <name type="scientific">Platanthera guangdongensis</name>
    <dbReference type="NCBI Taxonomy" id="2320717"/>
    <lineage>
        <taxon>Eukaryota</taxon>
        <taxon>Viridiplantae</taxon>
        <taxon>Streptophyta</taxon>
        <taxon>Embryophyta</taxon>
        <taxon>Tracheophyta</taxon>
        <taxon>Spermatophyta</taxon>
        <taxon>Magnoliopsida</taxon>
        <taxon>Liliopsida</taxon>
        <taxon>Asparagales</taxon>
        <taxon>Orchidaceae</taxon>
        <taxon>Orchidoideae</taxon>
        <taxon>Orchideae</taxon>
        <taxon>Orchidinae</taxon>
        <taxon>Platanthera</taxon>
    </lineage>
</organism>
<evidence type="ECO:0000313" key="3">
    <source>
        <dbReference type="Proteomes" id="UP001412067"/>
    </source>
</evidence>
<feature type="region of interest" description="Disordered" evidence="1">
    <location>
        <begin position="74"/>
        <end position="98"/>
    </location>
</feature>
<dbReference type="Proteomes" id="UP001412067">
    <property type="component" value="Unassembled WGS sequence"/>
</dbReference>
<evidence type="ECO:0000313" key="2">
    <source>
        <dbReference type="EMBL" id="KAK8960268.1"/>
    </source>
</evidence>
<gene>
    <name evidence="2" type="ORF">KSP40_PGU005867</name>
</gene>
<dbReference type="EMBL" id="JBBWWR010000010">
    <property type="protein sequence ID" value="KAK8960268.1"/>
    <property type="molecule type" value="Genomic_DNA"/>
</dbReference>
<feature type="compositionally biased region" description="Acidic residues" evidence="1">
    <location>
        <begin position="87"/>
        <end position="98"/>
    </location>
</feature>
<proteinExistence type="predicted"/>
<keyword evidence="3" id="KW-1185">Reference proteome</keyword>
<dbReference type="InterPro" id="IPR016197">
    <property type="entry name" value="Chromo-like_dom_sf"/>
</dbReference>
<comment type="caution">
    <text evidence="2">The sequence shown here is derived from an EMBL/GenBank/DDBJ whole genome shotgun (WGS) entry which is preliminary data.</text>
</comment>
<sequence length="133" mass="15381">MSTRFPRTFSTPEMIVDTEPVTTTDGDTHRFLIRWRDRTPSNDSWVLEMELQSLDAALLHRYRLDHATEMRAFERGRIDGVPPPPPFEDDADDADDDPVDKAIQLKDLRRHDDSNGRLCYNLRPRRATATATN</sequence>